<name>A0ABY2WNN9_9FLAO</name>
<dbReference type="RefSeq" id="WP_138833241.1">
    <property type="nucleotide sequence ID" value="NZ_VCNI01000001.1"/>
</dbReference>
<reference evidence="5 6" key="1">
    <citation type="submission" date="2019-05" db="EMBL/GenBank/DDBJ databases">
        <title>Flagellimonas sp. AsT0115, sp. nov., isolated from a marine red algae, Asparagopsis taxiformis.</title>
        <authorList>
            <person name="Kim J."/>
            <person name="Jeong S.E."/>
            <person name="Jeon C.O."/>
        </authorList>
    </citation>
    <scope>NUCLEOTIDE SEQUENCE [LARGE SCALE GENOMIC DNA]</scope>
    <source>
        <strain evidence="5 6">AsT0115</strain>
    </source>
</reference>
<dbReference type="InterPro" id="IPR020449">
    <property type="entry name" value="Tscrpt_reg_AraC-type_HTH"/>
</dbReference>
<dbReference type="InterPro" id="IPR009057">
    <property type="entry name" value="Homeodomain-like_sf"/>
</dbReference>
<dbReference type="PANTHER" id="PTHR43280">
    <property type="entry name" value="ARAC-FAMILY TRANSCRIPTIONAL REGULATOR"/>
    <property type="match status" value="1"/>
</dbReference>
<keyword evidence="1" id="KW-0805">Transcription regulation</keyword>
<dbReference type="InterPro" id="IPR003313">
    <property type="entry name" value="AraC-bd"/>
</dbReference>
<comment type="caution">
    <text evidence="5">The sequence shown here is derived from an EMBL/GenBank/DDBJ whole genome shotgun (WGS) entry which is preliminary data.</text>
</comment>
<proteinExistence type="predicted"/>
<dbReference type="PRINTS" id="PR00032">
    <property type="entry name" value="HTHARAC"/>
</dbReference>
<protein>
    <submittedName>
        <fullName evidence="5">Helix-turn-helix transcriptional regulator</fullName>
    </submittedName>
</protein>
<organism evidence="5 6">
    <name type="scientific">Flagellimonas algicola</name>
    <dbReference type="NCBI Taxonomy" id="2583815"/>
    <lineage>
        <taxon>Bacteria</taxon>
        <taxon>Pseudomonadati</taxon>
        <taxon>Bacteroidota</taxon>
        <taxon>Flavobacteriia</taxon>
        <taxon>Flavobacteriales</taxon>
        <taxon>Flavobacteriaceae</taxon>
        <taxon>Flagellimonas</taxon>
    </lineage>
</organism>
<dbReference type="PANTHER" id="PTHR43280:SF28">
    <property type="entry name" value="HTH-TYPE TRANSCRIPTIONAL ACTIVATOR RHAS"/>
    <property type="match status" value="1"/>
</dbReference>
<keyword evidence="3" id="KW-0804">Transcription</keyword>
<dbReference type="InterPro" id="IPR037923">
    <property type="entry name" value="HTH-like"/>
</dbReference>
<evidence type="ECO:0000259" key="4">
    <source>
        <dbReference type="PROSITE" id="PS01124"/>
    </source>
</evidence>
<accession>A0ABY2WNN9</accession>
<keyword evidence="6" id="KW-1185">Reference proteome</keyword>
<feature type="domain" description="HTH araC/xylS-type" evidence="4">
    <location>
        <begin position="168"/>
        <end position="265"/>
    </location>
</feature>
<evidence type="ECO:0000256" key="3">
    <source>
        <dbReference type="ARBA" id="ARBA00023163"/>
    </source>
</evidence>
<dbReference type="Proteomes" id="UP000751614">
    <property type="component" value="Unassembled WGS sequence"/>
</dbReference>
<keyword evidence="2" id="KW-0238">DNA-binding</keyword>
<dbReference type="InterPro" id="IPR018060">
    <property type="entry name" value="HTH_AraC"/>
</dbReference>
<sequence length="267" mass="30675">MKILTKGKYYGSPNSEVSFNGVLLSQYTYTGDKTDWHYHENPYFMYVLHGNMKDSNTRVQTLCPSGSLMFNNWQEAHYGSKHSDKASGFHLEFEVDWLKTNGIPLHLLEGSQLIENPQLHVLFARLYREFVLSDDYSEVSVEVLLLQICEALGNQKEINTLDNPIWVDGLKELLHYDSSSLSLDYLSSELNIHPVHISRAASKYLSMSLGEYIRQQKIKKAIPLLLDPSNSLTTITYQLGFSDQSHFTRTFKAYMNNTPSAFRKQMI</sequence>
<dbReference type="PROSITE" id="PS01124">
    <property type="entry name" value="HTH_ARAC_FAMILY_2"/>
    <property type="match status" value="1"/>
</dbReference>
<evidence type="ECO:0000313" key="6">
    <source>
        <dbReference type="Proteomes" id="UP000751614"/>
    </source>
</evidence>
<dbReference type="InterPro" id="IPR018062">
    <property type="entry name" value="HTH_AraC-typ_CS"/>
</dbReference>
<dbReference type="SUPFAM" id="SSF46689">
    <property type="entry name" value="Homeodomain-like"/>
    <property type="match status" value="1"/>
</dbReference>
<dbReference type="SUPFAM" id="SSF51215">
    <property type="entry name" value="Regulatory protein AraC"/>
    <property type="match status" value="1"/>
</dbReference>
<gene>
    <name evidence="5" type="ORF">FGG15_03450</name>
</gene>
<dbReference type="Pfam" id="PF12833">
    <property type="entry name" value="HTH_18"/>
    <property type="match status" value="1"/>
</dbReference>
<evidence type="ECO:0000256" key="1">
    <source>
        <dbReference type="ARBA" id="ARBA00023015"/>
    </source>
</evidence>
<evidence type="ECO:0000313" key="5">
    <source>
        <dbReference type="EMBL" id="TMU56608.1"/>
    </source>
</evidence>
<dbReference type="Gene3D" id="1.10.10.60">
    <property type="entry name" value="Homeodomain-like"/>
    <property type="match status" value="2"/>
</dbReference>
<dbReference type="SMART" id="SM00342">
    <property type="entry name" value="HTH_ARAC"/>
    <property type="match status" value="1"/>
</dbReference>
<dbReference type="Pfam" id="PF02311">
    <property type="entry name" value="AraC_binding"/>
    <property type="match status" value="1"/>
</dbReference>
<dbReference type="PROSITE" id="PS00041">
    <property type="entry name" value="HTH_ARAC_FAMILY_1"/>
    <property type="match status" value="1"/>
</dbReference>
<evidence type="ECO:0000256" key="2">
    <source>
        <dbReference type="ARBA" id="ARBA00023125"/>
    </source>
</evidence>
<dbReference type="EMBL" id="VCNI01000001">
    <property type="protein sequence ID" value="TMU56608.1"/>
    <property type="molecule type" value="Genomic_DNA"/>
</dbReference>